<dbReference type="GO" id="GO:0016853">
    <property type="term" value="F:isomerase activity"/>
    <property type="evidence" value="ECO:0007669"/>
    <property type="project" value="UniProtKB-KW"/>
</dbReference>
<keyword evidence="2" id="KW-0862">Zinc</keyword>
<reference evidence="8" key="1">
    <citation type="journal article" date="2019" name="Int. J. Syst. Evol. Microbiol.">
        <title>The Global Catalogue of Microorganisms (GCM) 10K type strain sequencing project: providing services to taxonomists for standard genome sequencing and annotation.</title>
        <authorList>
            <consortium name="The Broad Institute Genomics Platform"/>
            <consortium name="The Broad Institute Genome Sequencing Center for Infectious Disease"/>
            <person name="Wu L."/>
            <person name="Ma J."/>
        </authorList>
    </citation>
    <scope>NUCLEOTIDE SEQUENCE [LARGE SCALE GENOMIC DNA]</scope>
    <source>
        <strain evidence="8">CCUG 62952</strain>
    </source>
</reference>
<dbReference type="InterPro" id="IPR014710">
    <property type="entry name" value="RmlC-like_jellyroll"/>
</dbReference>
<keyword evidence="8" id="KW-1185">Reference proteome</keyword>
<dbReference type="PIRSF" id="PIRSF036894">
    <property type="entry name" value="PMI_Firm_short"/>
    <property type="match status" value="1"/>
</dbReference>
<keyword evidence="1" id="KW-0479">Metal-binding</keyword>
<dbReference type="Pfam" id="PF20511">
    <property type="entry name" value="PMI_typeI_cat"/>
    <property type="match status" value="1"/>
</dbReference>
<name>A0ABW3CVT0_9FLAO</name>
<proteinExistence type="predicted"/>
<dbReference type="CDD" id="cd07010">
    <property type="entry name" value="cupin_PMI_type_I_N_bac"/>
    <property type="match status" value="1"/>
</dbReference>
<evidence type="ECO:0000256" key="3">
    <source>
        <dbReference type="ARBA" id="ARBA00029741"/>
    </source>
</evidence>
<dbReference type="InterPro" id="IPR014628">
    <property type="entry name" value="Man6P_isomerase_Firm_short"/>
</dbReference>
<evidence type="ECO:0000256" key="4">
    <source>
        <dbReference type="ARBA" id="ARBA00030762"/>
    </source>
</evidence>
<dbReference type="InterPro" id="IPR051804">
    <property type="entry name" value="Carb_Metab_Reg_Kinase/Isom"/>
</dbReference>
<evidence type="ECO:0000259" key="5">
    <source>
        <dbReference type="Pfam" id="PF20511"/>
    </source>
</evidence>
<dbReference type="Gene3D" id="2.60.120.10">
    <property type="entry name" value="Jelly Rolls"/>
    <property type="match status" value="2"/>
</dbReference>
<evidence type="ECO:0000313" key="8">
    <source>
        <dbReference type="Proteomes" id="UP001596978"/>
    </source>
</evidence>
<dbReference type="Pfam" id="PF21621">
    <property type="entry name" value="MPI_cupin_dom"/>
    <property type="match status" value="1"/>
</dbReference>
<keyword evidence="7" id="KW-0413">Isomerase</keyword>
<feature type="domain" description="Mannose-6-phosphate isomerase cupin" evidence="6">
    <location>
        <begin position="253"/>
        <end position="328"/>
    </location>
</feature>
<evidence type="ECO:0000259" key="6">
    <source>
        <dbReference type="Pfam" id="PF21621"/>
    </source>
</evidence>
<dbReference type="PANTHER" id="PTHR42742:SF3">
    <property type="entry name" value="FRUCTOKINASE"/>
    <property type="match status" value="1"/>
</dbReference>
<evidence type="ECO:0000256" key="2">
    <source>
        <dbReference type="ARBA" id="ARBA00022833"/>
    </source>
</evidence>
<dbReference type="EMBL" id="JBHTJH010000004">
    <property type="protein sequence ID" value="MFD0861172.1"/>
    <property type="molecule type" value="Genomic_DNA"/>
</dbReference>
<gene>
    <name evidence="7" type="ORF">ACFQ1M_03045</name>
</gene>
<dbReference type="RefSeq" id="WP_386403700.1">
    <property type="nucleotide sequence ID" value="NZ_JBHTJH010000004.1"/>
</dbReference>
<evidence type="ECO:0000313" key="7">
    <source>
        <dbReference type="EMBL" id="MFD0861172.1"/>
    </source>
</evidence>
<organism evidence="7 8">
    <name type="scientific">Sungkyunkwania multivorans</name>
    <dbReference type="NCBI Taxonomy" id="1173618"/>
    <lineage>
        <taxon>Bacteria</taxon>
        <taxon>Pseudomonadati</taxon>
        <taxon>Bacteroidota</taxon>
        <taxon>Flavobacteriia</taxon>
        <taxon>Flavobacteriales</taxon>
        <taxon>Flavobacteriaceae</taxon>
        <taxon>Sungkyunkwania</taxon>
    </lineage>
</organism>
<feature type="domain" description="Phosphomannose isomerase type I catalytic" evidence="5">
    <location>
        <begin position="14"/>
        <end position="122"/>
    </location>
</feature>
<dbReference type="SUPFAM" id="SSF51182">
    <property type="entry name" value="RmlC-like cupins"/>
    <property type="match status" value="1"/>
</dbReference>
<dbReference type="PANTHER" id="PTHR42742">
    <property type="entry name" value="TRANSCRIPTIONAL REPRESSOR MPRA"/>
    <property type="match status" value="1"/>
</dbReference>
<accession>A0ABW3CVT0</accession>
<comment type="caution">
    <text evidence="7">The sequence shown here is derived from an EMBL/GenBank/DDBJ whole genome shotgun (WGS) entry which is preliminary data.</text>
</comment>
<dbReference type="InterPro" id="IPR011051">
    <property type="entry name" value="RmlC_Cupin_sf"/>
</dbReference>
<protein>
    <recommendedName>
        <fullName evidence="3">Phosphohexomutase</fullName>
    </recommendedName>
    <alternativeName>
        <fullName evidence="4">Phosphomannose isomerase</fullName>
    </alternativeName>
</protein>
<dbReference type="Proteomes" id="UP001596978">
    <property type="component" value="Unassembled WGS sequence"/>
</dbReference>
<dbReference type="InterPro" id="IPR046457">
    <property type="entry name" value="PMI_typeI_cat"/>
</dbReference>
<evidence type="ECO:0000256" key="1">
    <source>
        <dbReference type="ARBA" id="ARBA00022723"/>
    </source>
</evidence>
<dbReference type="InterPro" id="IPR049071">
    <property type="entry name" value="MPI_cupin_dom"/>
</dbReference>
<sequence>MNYKTTRLNGYPLKFHPIFKERLWGGQKLKTVLKKEITGDTIGESWELSAVEDNVSIVSNGPWKGQSLQALIEMYGEDLLGAHVYRTFGNSFPILIKFIDAKKDLSIQLHPNDDLARERHDSFGKTEMWHVMQADEEAELIIGFNKDVTQEEYREHLDNNTLSNILNYEQVTKGDTFFINVGKVHAIGAGVLLAEIQQTSDITYRIYDWNRKDKDGNTRELHTELALDAIDYKKKDDFRVSYPKAVNSPNEMVTCPYFITNYLVVEGVLHLDHSDKDSFVIYMCVEGSCKILANDVEEVLDTGETLLIPATLKNIEIQGDHAQLLEVHL</sequence>